<sequence length="178" mass="19683">MASGGETTPAHGAQGQDASAEERHADFDEQGAQEQDMNWEETLDEAKTDAQHNGQYCRELRILLHLFQLHHYQLQLDQRPPKKKYPRRNLKRPPPSNSFPLGPTAPTTHAPIRPPLAPPTVTPQTMRGASVGTTFRFQDFMPTPRAAGVDALRWPLSHFNPPASASRSSGSSNSTPNK</sequence>
<keyword evidence="3" id="KW-1185">Reference proteome</keyword>
<name>A0ABU6YK60_9FABA</name>
<reference evidence="2 3" key="1">
    <citation type="journal article" date="2023" name="Plants (Basel)">
        <title>Bridging the Gap: Combining Genomics and Transcriptomics Approaches to Understand Stylosanthes scabra, an Orphan Legume from the Brazilian Caatinga.</title>
        <authorList>
            <person name="Ferreira-Neto J.R.C."/>
            <person name="da Silva M.D."/>
            <person name="Binneck E."/>
            <person name="de Melo N.F."/>
            <person name="da Silva R.H."/>
            <person name="de Melo A.L.T.M."/>
            <person name="Pandolfi V."/>
            <person name="Bustamante F.O."/>
            <person name="Brasileiro-Vidal A.C."/>
            <person name="Benko-Iseppon A.M."/>
        </authorList>
    </citation>
    <scope>NUCLEOTIDE SEQUENCE [LARGE SCALE GENOMIC DNA]</scope>
    <source>
        <tissue evidence="2">Leaves</tissue>
    </source>
</reference>
<accession>A0ABU6YK60</accession>
<feature type="compositionally biased region" description="Pro residues" evidence="1">
    <location>
        <begin position="112"/>
        <end position="121"/>
    </location>
</feature>
<gene>
    <name evidence="2" type="ORF">PIB30_062977</name>
</gene>
<protein>
    <submittedName>
        <fullName evidence="2">Uncharacterized protein</fullName>
    </submittedName>
</protein>
<evidence type="ECO:0000313" key="3">
    <source>
        <dbReference type="Proteomes" id="UP001341840"/>
    </source>
</evidence>
<proteinExistence type="predicted"/>
<organism evidence="2 3">
    <name type="scientific">Stylosanthes scabra</name>
    <dbReference type="NCBI Taxonomy" id="79078"/>
    <lineage>
        <taxon>Eukaryota</taxon>
        <taxon>Viridiplantae</taxon>
        <taxon>Streptophyta</taxon>
        <taxon>Embryophyta</taxon>
        <taxon>Tracheophyta</taxon>
        <taxon>Spermatophyta</taxon>
        <taxon>Magnoliopsida</taxon>
        <taxon>eudicotyledons</taxon>
        <taxon>Gunneridae</taxon>
        <taxon>Pentapetalae</taxon>
        <taxon>rosids</taxon>
        <taxon>fabids</taxon>
        <taxon>Fabales</taxon>
        <taxon>Fabaceae</taxon>
        <taxon>Papilionoideae</taxon>
        <taxon>50 kb inversion clade</taxon>
        <taxon>dalbergioids sensu lato</taxon>
        <taxon>Dalbergieae</taxon>
        <taxon>Pterocarpus clade</taxon>
        <taxon>Stylosanthes</taxon>
    </lineage>
</organism>
<comment type="caution">
    <text evidence="2">The sequence shown here is derived from an EMBL/GenBank/DDBJ whole genome shotgun (WGS) entry which is preliminary data.</text>
</comment>
<feature type="region of interest" description="Disordered" evidence="1">
    <location>
        <begin position="1"/>
        <end position="38"/>
    </location>
</feature>
<evidence type="ECO:0000313" key="2">
    <source>
        <dbReference type="EMBL" id="MED6210315.1"/>
    </source>
</evidence>
<evidence type="ECO:0000256" key="1">
    <source>
        <dbReference type="SAM" id="MobiDB-lite"/>
    </source>
</evidence>
<feature type="compositionally biased region" description="Basic residues" evidence="1">
    <location>
        <begin position="81"/>
        <end position="91"/>
    </location>
</feature>
<dbReference type="Proteomes" id="UP001341840">
    <property type="component" value="Unassembled WGS sequence"/>
</dbReference>
<feature type="compositionally biased region" description="Low complexity" evidence="1">
    <location>
        <begin position="160"/>
        <end position="178"/>
    </location>
</feature>
<dbReference type="EMBL" id="JASCZI010242248">
    <property type="protein sequence ID" value="MED6210315.1"/>
    <property type="molecule type" value="Genomic_DNA"/>
</dbReference>
<feature type="region of interest" description="Disordered" evidence="1">
    <location>
        <begin position="155"/>
        <end position="178"/>
    </location>
</feature>
<feature type="region of interest" description="Disordered" evidence="1">
    <location>
        <begin position="75"/>
        <end position="124"/>
    </location>
</feature>